<protein>
    <recommendedName>
        <fullName evidence="5">Dendritic cell-specific transmembrane protein-like domain-containing protein</fullName>
    </recommendedName>
</protein>
<feature type="transmembrane region" description="Helical" evidence="2">
    <location>
        <begin position="148"/>
        <end position="165"/>
    </location>
</feature>
<feature type="compositionally biased region" description="Basic and acidic residues" evidence="1">
    <location>
        <begin position="51"/>
        <end position="69"/>
    </location>
</feature>
<name>A0A1A9X0W9_9MUSC</name>
<organism evidence="3 4">
    <name type="scientific">Glossina brevipalpis</name>
    <dbReference type="NCBI Taxonomy" id="37001"/>
    <lineage>
        <taxon>Eukaryota</taxon>
        <taxon>Metazoa</taxon>
        <taxon>Ecdysozoa</taxon>
        <taxon>Arthropoda</taxon>
        <taxon>Hexapoda</taxon>
        <taxon>Insecta</taxon>
        <taxon>Pterygota</taxon>
        <taxon>Neoptera</taxon>
        <taxon>Endopterygota</taxon>
        <taxon>Diptera</taxon>
        <taxon>Brachycera</taxon>
        <taxon>Muscomorpha</taxon>
        <taxon>Hippoboscoidea</taxon>
        <taxon>Glossinidae</taxon>
        <taxon>Glossina</taxon>
    </lineage>
</organism>
<proteinExistence type="predicted"/>
<evidence type="ECO:0000313" key="4">
    <source>
        <dbReference type="Proteomes" id="UP000091820"/>
    </source>
</evidence>
<dbReference type="EnsemblMetazoa" id="GBRI040075-RA">
    <property type="protein sequence ID" value="GBRI040075-PA"/>
    <property type="gene ID" value="GBRI040075"/>
</dbReference>
<evidence type="ECO:0000256" key="2">
    <source>
        <dbReference type="SAM" id="Phobius"/>
    </source>
</evidence>
<keyword evidence="2" id="KW-0472">Membrane</keyword>
<reference evidence="3" key="2">
    <citation type="submission" date="2020-05" db="UniProtKB">
        <authorList>
            <consortium name="EnsemblMetazoa"/>
        </authorList>
    </citation>
    <scope>IDENTIFICATION</scope>
    <source>
        <strain evidence="3">IAEA</strain>
    </source>
</reference>
<feature type="compositionally biased region" description="Basic and acidic residues" evidence="1">
    <location>
        <begin position="27"/>
        <end position="37"/>
    </location>
</feature>
<feature type="region of interest" description="Disordered" evidence="1">
    <location>
        <begin position="27"/>
        <end position="84"/>
    </location>
</feature>
<dbReference type="Pfam" id="PF26039">
    <property type="entry name" value="Dcst2"/>
    <property type="match status" value="1"/>
</dbReference>
<accession>A0A1A9X0W9</accession>
<sequence>MVISLGLNIFRKIVVFFGKLIKKKSKSDGEATAERKRSSVISQRGSTNNNKESEYEKTNKDAVIDISKESEDESESEVKNEVEEEKPKRRSTIAKLETYVASLFRRIIESNLPVDEILTHITVGYVVGFVIAVIWYNFVTEEELNTPRWIFFTLFGLICILMCHSKEVRCTITLAISILCSSRGRSLIVTLAFFFAVTGPTVNMFKNIDVMISSITCGQMQLKQALSDMLDTLKSPLVAIKEAISVAIKELKSVMKKVQVVLYHIQELIIVLCEYLTSMAGIKNAFDWLRNIVSVCNKEFGTPFERCMNTANEAMISCRKD</sequence>
<reference evidence="4" key="1">
    <citation type="submission" date="2014-03" db="EMBL/GenBank/DDBJ databases">
        <authorList>
            <person name="Aksoy S."/>
            <person name="Warren W."/>
            <person name="Wilson R.K."/>
        </authorList>
    </citation>
    <scope>NUCLEOTIDE SEQUENCE [LARGE SCALE GENOMIC DNA]</scope>
    <source>
        <strain evidence="4">IAEA</strain>
    </source>
</reference>
<dbReference type="PANTHER" id="PTHR21041:SF9">
    <property type="entry name" value="DENDRITIC CELL-SPECIFIC TRANSMEMBRANE PROTEIN-LIKE DOMAIN-CONTAINING PROTEIN"/>
    <property type="match status" value="1"/>
</dbReference>
<dbReference type="PANTHER" id="PTHR21041">
    <property type="entry name" value="DENDRITIC CELL-SPECIFIC TRANSMEMBRANE PROTEIN"/>
    <property type="match status" value="1"/>
</dbReference>
<dbReference type="Proteomes" id="UP000091820">
    <property type="component" value="Unassembled WGS sequence"/>
</dbReference>
<evidence type="ECO:0000313" key="3">
    <source>
        <dbReference type="EnsemblMetazoa" id="GBRI040075-PA"/>
    </source>
</evidence>
<feature type="transmembrane region" description="Helical" evidence="2">
    <location>
        <begin position="186"/>
        <end position="205"/>
    </location>
</feature>
<feature type="compositionally biased region" description="Polar residues" evidence="1">
    <location>
        <begin position="39"/>
        <end position="50"/>
    </location>
</feature>
<dbReference type="VEuPathDB" id="VectorBase:GBRI040075"/>
<keyword evidence="2" id="KW-1133">Transmembrane helix</keyword>
<evidence type="ECO:0008006" key="5">
    <source>
        <dbReference type="Google" id="ProtNLM"/>
    </source>
</evidence>
<feature type="transmembrane region" description="Helical" evidence="2">
    <location>
        <begin position="117"/>
        <end position="136"/>
    </location>
</feature>
<dbReference type="STRING" id="37001.A0A1A9X0W9"/>
<evidence type="ECO:0000256" key="1">
    <source>
        <dbReference type="SAM" id="MobiDB-lite"/>
    </source>
</evidence>
<dbReference type="AlphaFoldDB" id="A0A1A9X0W9"/>
<keyword evidence="2" id="KW-0812">Transmembrane</keyword>
<dbReference type="InterPro" id="IPR051856">
    <property type="entry name" value="CSR-E3_Ligase_Protein"/>
</dbReference>
<keyword evidence="4" id="KW-1185">Reference proteome</keyword>